<dbReference type="SUPFAM" id="SSF51695">
    <property type="entry name" value="PLC-like phosphodiesterases"/>
    <property type="match status" value="1"/>
</dbReference>
<gene>
    <name evidence="1" type="ORF">JY572_25005</name>
</gene>
<dbReference type="Gene3D" id="3.20.20.190">
    <property type="entry name" value="Phosphatidylinositol (PI) phosphodiesterase"/>
    <property type="match status" value="1"/>
</dbReference>
<dbReference type="RefSeq" id="WP_206713392.1">
    <property type="nucleotide sequence ID" value="NZ_CP071091.1"/>
</dbReference>
<organism evidence="1 2">
    <name type="scientific">Myxococcus landrumensis</name>
    <dbReference type="NCBI Taxonomy" id="2813577"/>
    <lineage>
        <taxon>Bacteria</taxon>
        <taxon>Pseudomonadati</taxon>
        <taxon>Myxococcota</taxon>
        <taxon>Myxococcia</taxon>
        <taxon>Myxococcales</taxon>
        <taxon>Cystobacterineae</taxon>
        <taxon>Myxococcaceae</taxon>
        <taxon>Myxococcus</taxon>
    </lineage>
</organism>
<evidence type="ECO:0000313" key="1">
    <source>
        <dbReference type="EMBL" id="QSQ11647.1"/>
    </source>
</evidence>
<accession>A0ABX7N1R0</accession>
<keyword evidence="2" id="KW-1185">Reference proteome</keyword>
<evidence type="ECO:0008006" key="3">
    <source>
        <dbReference type="Google" id="ProtNLM"/>
    </source>
</evidence>
<sequence length="541" mass="60957">MADVWDPAKLDVKIAENPTLWASLDNQWRAGVASTLLANRELRKLNRISGRLKRGAVAQFPNAPAIAASLDQAILGCFSLLSQWCTAPKPNEQQFYLNNQIYTALSAVHPDDDITQQLGERLTAQWKKRNLRSKVVVIAHRGDGATFEKVRKVFERNAFDGLFYTHADENSQAALVKALDAWRVKELSGVECDVWFSQDAVPIVTHTQNIVALHHQEQTRNVAPPLSGAKVKDVASGDLPTRFMTLDRWLQIVEAYLVHHGLTQGEERQLRLEVEMKDTNLAFNSNALQPEKDQVLGRWRSVERVVSRFLKSCQRPSIYQVALFNGSSAPKDAHDKAWNENKTLLSSVVYGGSPDSPDTSELLEVRYGLHFPGLLQMMYSGKFKGKIVTLAPGVEAYPLESPIQLGTLGEWIETRQALTVEQSIQCARLRKLLWLFDEMKAERLPKERKPLRIQVLTDFCGLGAKFIVAKQATPIGPRGFLDQPFSEGNLDCVWRKYNLTGASLETKRNICQRLNACGTEQAKFIEFGMDFLQLIGDWYHD</sequence>
<proteinExistence type="predicted"/>
<name>A0ABX7N1R0_9BACT</name>
<protein>
    <recommendedName>
        <fullName evidence="3">SIR2-like domain-containing protein</fullName>
    </recommendedName>
</protein>
<dbReference type="EMBL" id="CP071091">
    <property type="protein sequence ID" value="QSQ11647.1"/>
    <property type="molecule type" value="Genomic_DNA"/>
</dbReference>
<evidence type="ECO:0000313" key="2">
    <source>
        <dbReference type="Proteomes" id="UP000663090"/>
    </source>
</evidence>
<dbReference type="InterPro" id="IPR017946">
    <property type="entry name" value="PLC-like_Pdiesterase_TIM-brl"/>
</dbReference>
<dbReference type="Proteomes" id="UP000663090">
    <property type="component" value="Chromosome"/>
</dbReference>
<reference evidence="1 2" key="1">
    <citation type="submission" date="2021-02" db="EMBL/GenBank/DDBJ databases">
        <title>De Novo genome assembly of isolated myxobacteria.</title>
        <authorList>
            <person name="Stevens D.C."/>
        </authorList>
    </citation>
    <scope>NUCLEOTIDE SEQUENCE [LARGE SCALE GENOMIC DNA]</scope>
    <source>
        <strain evidence="1 2">SCHIC003</strain>
    </source>
</reference>